<comment type="caution">
    <text evidence="3">The sequence shown here is derived from an EMBL/GenBank/DDBJ whole genome shotgun (WGS) entry which is preliminary data.</text>
</comment>
<dbReference type="AlphaFoldDB" id="A0A553ZMZ9"/>
<dbReference type="OrthoDB" id="5189092at2"/>
<reference evidence="3 4" key="1">
    <citation type="submission" date="2019-07" db="EMBL/GenBank/DDBJ databases">
        <title>Draft genome for Streptomyces benahoarensis MZ03-48.</title>
        <authorList>
            <person name="Gonzalez-Pimentel J.L."/>
        </authorList>
    </citation>
    <scope>NUCLEOTIDE SEQUENCE [LARGE SCALE GENOMIC DNA]</scope>
    <source>
        <strain evidence="3 4">MZ03-48</strain>
    </source>
</reference>
<evidence type="ECO:0000256" key="1">
    <source>
        <dbReference type="SAM" id="MobiDB-lite"/>
    </source>
</evidence>
<accession>A0A553ZMZ9</accession>
<dbReference type="EMBL" id="VKLS01000059">
    <property type="protein sequence ID" value="TSB42765.1"/>
    <property type="molecule type" value="Genomic_DNA"/>
</dbReference>
<evidence type="ECO:0000256" key="2">
    <source>
        <dbReference type="SAM" id="Phobius"/>
    </source>
</evidence>
<sequence length="258" mass="25601">MGSLRNPIGPLPSSIYWRRRAVALGIFALLALLVLWVLNWGDGSSRTNTEGKGAAGHGPADAITPGPSSTGPAISQKPGGRDESGGGGSGSGSEGSKGSGGSEDSGKGPIGTGTGGAPVAAGSALPNCTGDGAELTLRSVKDSYRPGTKPEFELTVKNTGGADCKVDLGPKAAVLTITDPSADDPVWASDDCPNGSAAALMKIPAHSTVTRTVTWDRRAGGPGCATPSAASVPPGTYRVEAAVPGLSAVHTEFTLAKD</sequence>
<dbReference type="RefSeq" id="WP_143940604.1">
    <property type="nucleotide sequence ID" value="NZ_VKLS01000059.1"/>
</dbReference>
<gene>
    <name evidence="3" type="ORF">FNZ23_08045</name>
</gene>
<keyword evidence="2" id="KW-1133">Transmembrane helix</keyword>
<dbReference type="Proteomes" id="UP000320888">
    <property type="component" value="Unassembled WGS sequence"/>
</dbReference>
<feature type="region of interest" description="Disordered" evidence="1">
    <location>
        <begin position="48"/>
        <end position="125"/>
    </location>
</feature>
<feature type="transmembrane region" description="Helical" evidence="2">
    <location>
        <begin position="21"/>
        <end position="41"/>
    </location>
</feature>
<name>A0A553ZMZ9_9ACTN</name>
<organism evidence="3 4">
    <name type="scientific">Streptomyces benahoarensis</name>
    <dbReference type="NCBI Taxonomy" id="2595054"/>
    <lineage>
        <taxon>Bacteria</taxon>
        <taxon>Bacillati</taxon>
        <taxon>Actinomycetota</taxon>
        <taxon>Actinomycetes</taxon>
        <taxon>Kitasatosporales</taxon>
        <taxon>Streptomycetaceae</taxon>
        <taxon>Streptomyces</taxon>
    </lineage>
</organism>
<proteinExistence type="predicted"/>
<keyword evidence="2" id="KW-0472">Membrane</keyword>
<feature type="compositionally biased region" description="Gly residues" evidence="1">
    <location>
        <begin position="85"/>
        <end position="116"/>
    </location>
</feature>
<keyword evidence="4" id="KW-1185">Reference proteome</keyword>
<keyword evidence="2" id="KW-0812">Transmembrane</keyword>
<evidence type="ECO:0000313" key="3">
    <source>
        <dbReference type="EMBL" id="TSB42765.1"/>
    </source>
</evidence>
<evidence type="ECO:0000313" key="4">
    <source>
        <dbReference type="Proteomes" id="UP000320888"/>
    </source>
</evidence>
<evidence type="ECO:0008006" key="5">
    <source>
        <dbReference type="Google" id="ProtNLM"/>
    </source>
</evidence>
<protein>
    <recommendedName>
        <fullName evidence="5">DUF4232 domain-containing protein</fullName>
    </recommendedName>
</protein>